<dbReference type="GeneID" id="87818197"/>
<comment type="caution">
    <text evidence="2">The sequence shown here is derived from an EMBL/GenBank/DDBJ whole genome shotgun (WGS) entry which is preliminary data.</text>
</comment>
<keyword evidence="3" id="KW-1185">Reference proteome</keyword>
<feature type="compositionally biased region" description="Low complexity" evidence="1">
    <location>
        <begin position="1"/>
        <end position="29"/>
    </location>
</feature>
<dbReference type="RefSeq" id="XP_062634829.1">
    <property type="nucleotide sequence ID" value="XM_062781584.1"/>
</dbReference>
<accession>A0AAN6ZKR6</accession>
<reference evidence="2" key="2">
    <citation type="submission" date="2023-05" db="EMBL/GenBank/DDBJ databases">
        <authorList>
            <consortium name="Lawrence Berkeley National Laboratory"/>
            <person name="Steindorff A."/>
            <person name="Hensen N."/>
            <person name="Bonometti L."/>
            <person name="Westerberg I."/>
            <person name="Brannstrom I.O."/>
            <person name="Guillou S."/>
            <person name="Cros-Aarteil S."/>
            <person name="Calhoun S."/>
            <person name="Haridas S."/>
            <person name="Kuo A."/>
            <person name="Mondo S."/>
            <person name="Pangilinan J."/>
            <person name="Riley R."/>
            <person name="Labutti K."/>
            <person name="Andreopoulos B."/>
            <person name="Lipzen A."/>
            <person name="Chen C."/>
            <person name="Yanf M."/>
            <person name="Daum C."/>
            <person name="Ng V."/>
            <person name="Clum A."/>
            <person name="Ohm R."/>
            <person name="Martin F."/>
            <person name="Silar P."/>
            <person name="Natvig D."/>
            <person name="Lalanne C."/>
            <person name="Gautier V."/>
            <person name="Ament-Velasquez S.L."/>
            <person name="Kruys A."/>
            <person name="Hutchinson M.I."/>
            <person name="Powell A.J."/>
            <person name="Barry K."/>
            <person name="Miller A.N."/>
            <person name="Grigoriev I.V."/>
            <person name="Debuchy R."/>
            <person name="Gladieux P."/>
            <person name="Thoren M.H."/>
            <person name="Johannesson H."/>
        </authorList>
    </citation>
    <scope>NUCLEOTIDE SEQUENCE</scope>
    <source>
        <strain evidence="2">CBS 141.50</strain>
    </source>
</reference>
<dbReference type="AlphaFoldDB" id="A0AAN6ZKR6"/>
<organism evidence="2 3">
    <name type="scientific">Dichotomopilus funicola</name>
    <dbReference type="NCBI Taxonomy" id="1934379"/>
    <lineage>
        <taxon>Eukaryota</taxon>
        <taxon>Fungi</taxon>
        <taxon>Dikarya</taxon>
        <taxon>Ascomycota</taxon>
        <taxon>Pezizomycotina</taxon>
        <taxon>Sordariomycetes</taxon>
        <taxon>Sordariomycetidae</taxon>
        <taxon>Sordariales</taxon>
        <taxon>Chaetomiaceae</taxon>
        <taxon>Dichotomopilus</taxon>
    </lineage>
</organism>
<protein>
    <submittedName>
        <fullName evidence="2">Uncharacterized protein</fullName>
    </submittedName>
</protein>
<feature type="compositionally biased region" description="Low complexity" evidence="1">
    <location>
        <begin position="74"/>
        <end position="87"/>
    </location>
</feature>
<sequence length="247" mass="25920">MSGTGPTRTTRPAAAPQGNTSTNTSSNTSRPAASSQTQNTNRASTSANRNAASSGTPSSNRTANTNPPQSQTPNRAAASSQNANANRTGPSNSTGNANRAATSNPASNANRTSATNSAAPNPDAPVDPAEVQAQARRDALMQEHWLKWASFAEEDRSYVLALDKSTPAVMNEVKTILGPGVRSASVPRVRGFFEDIPQGTNLGNVQVAIISASSYEEIQEKFDFQSINVKVGEDRRTAFIPVPIPPN</sequence>
<dbReference type="Proteomes" id="UP001302676">
    <property type="component" value="Unassembled WGS sequence"/>
</dbReference>
<evidence type="ECO:0000313" key="2">
    <source>
        <dbReference type="EMBL" id="KAK4141458.1"/>
    </source>
</evidence>
<reference evidence="2" key="1">
    <citation type="journal article" date="2023" name="Mol. Phylogenet. Evol.">
        <title>Genome-scale phylogeny and comparative genomics of the fungal order Sordariales.</title>
        <authorList>
            <person name="Hensen N."/>
            <person name="Bonometti L."/>
            <person name="Westerberg I."/>
            <person name="Brannstrom I.O."/>
            <person name="Guillou S."/>
            <person name="Cros-Aarteil S."/>
            <person name="Calhoun S."/>
            <person name="Haridas S."/>
            <person name="Kuo A."/>
            <person name="Mondo S."/>
            <person name="Pangilinan J."/>
            <person name="Riley R."/>
            <person name="LaButti K."/>
            <person name="Andreopoulos B."/>
            <person name="Lipzen A."/>
            <person name="Chen C."/>
            <person name="Yan M."/>
            <person name="Daum C."/>
            <person name="Ng V."/>
            <person name="Clum A."/>
            <person name="Steindorff A."/>
            <person name="Ohm R.A."/>
            <person name="Martin F."/>
            <person name="Silar P."/>
            <person name="Natvig D.O."/>
            <person name="Lalanne C."/>
            <person name="Gautier V."/>
            <person name="Ament-Velasquez S.L."/>
            <person name="Kruys A."/>
            <person name="Hutchinson M.I."/>
            <person name="Powell A.J."/>
            <person name="Barry K."/>
            <person name="Miller A.N."/>
            <person name="Grigoriev I.V."/>
            <person name="Debuchy R."/>
            <person name="Gladieux P."/>
            <person name="Hiltunen Thoren M."/>
            <person name="Johannesson H."/>
        </authorList>
    </citation>
    <scope>NUCLEOTIDE SEQUENCE</scope>
    <source>
        <strain evidence="2">CBS 141.50</strain>
    </source>
</reference>
<proteinExistence type="predicted"/>
<feature type="compositionally biased region" description="Low complexity" evidence="1">
    <location>
        <begin position="96"/>
        <end position="129"/>
    </location>
</feature>
<feature type="region of interest" description="Disordered" evidence="1">
    <location>
        <begin position="1"/>
        <end position="133"/>
    </location>
</feature>
<name>A0AAN6ZKR6_9PEZI</name>
<evidence type="ECO:0000256" key="1">
    <source>
        <dbReference type="SAM" id="MobiDB-lite"/>
    </source>
</evidence>
<evidence type="ECO:0000313" key="3">
    <source>
        <dbReference type="Proteomes" id="UP001302676"/>
    </source>
</evidence>
<feature type="compositionally biased region" description="Polar residues" evidence="1">
    <location>
        <begin position="55"/>
        <end position="73"/>
    </location>
</feature>
<gene>
    <name evidence="2" type="ORF">C8A04DRAFT_30957</name>
</gene>
<dbReference type="EMBL" id="MU853611">
    <property type="protein sequence ID" value="KAK4141458.1"/>
    <property type="molecule type" value="Genomic_DNA"/>
</dbReference>
<feature type="compositionally biased region" description="Low complexity" evidence="1">
    <location>
        <begin position="39"/>
        <end position="54"/>
    </location>
</feature>